<dbReference type="RefSeq" id="WP_379189495.1">
    <property type="nucleotide sequence ID" value="NZ_JBHSOW010000063.1"/>
</dbReference>
<evidence type="ECO:0000313" key="2">
    <source>
        <dbReference type="Proteomes" id="UP001596047"/>
    </source>
</evidence>
<name>A0ABW0W3A5_9BACL</name>
<organism evidence="1 2">
    <name type="scientific">Paenibacillus solisilvae</name>
    <dbReference type="NCBI Taxonomy" id="2486751"/>
    <lineage>
        <taxon>Bacteria</taxon>
        <taxon>Bacillati</taxon>
        <taxon>Bacillota</taxon>
        <taxon>Bacilli</taxon>
        <taxon>Bacillales</taxon>
        <taxon>Paenibacillaceae</taxon>
        <taxon>Paenibacillus</taxon>
    </lineage>
</organism>
<reference evidence="2" key="1">
    <citation type="journal article" date="2019" name="Int. J. Syst. Evol. Microbiol.">
        <title>The Global Catalogue of Microorganisms (GCM) 10K type strain sequencing project: providing services to taxonomists for standard genome sequencing and annotation.</title>
        <authorList>
            <consortium name="The Broad Institute Genomics Platform"/>
            <consortium name="The Broad Institute Genome Sequencing Center for Infectious Disease"/>
            <person name="Wu L."/>
            <person name="Ma J."/>
        </authorList>
    </citation>
    <scope>NUCLEOTIDE SEQUENCE [LARGE SCALE GENOMIC DNA]</scope>
    <source>
        <strain evidence="2">CGMCC 1.3240</strain>
    </source>
</reference>
<keyword evidence="2" id="KW-1185">Reference proteome</keyword>
<protein>
    <submittedName>
        <fullName evidence="1">Uncharacterized protein</fullName>
    </submittedName>
</protein>
<gene>
    <name evidence="1" type="ORF">ACFPYJ_17685</name>
</gene>
<proteinExistence type="predicted"/>
<comment type="caution">
    <text evidence="1">The sequence shown here is derived from an EMBL/GenBank/DDBJ whole genome shotgun (WGS) entry which is preliminary data.</text>
</comment>
<dbReference type="Proteomes" id="UP001596047">
    <property type="component" value="Unassembled WGS sequence"/>
</dbReference>
<evidence type="ECO:0000313" key="1">
    <source>
        <dbReference type="EMBL" id="MFC5650911.1"/>
    </source>
</evidence>
<dbReference type="EMBL" id="JBHSOW010000063">
    <property type="protein sequence ID" value="MFC5650911.1"/>
    <property type="molecule type" value="Genomic_DNA"/>
</dbReference>
<sequence length="267" mass="30372">MSKLQSAKGYFQKAREIQESGTKLMLEYRQQYVAASGEINSNKNLSEAGKFEAKKEVKRKLGVEFLQKSHTRKQEFLVNIKKAIRDADSVVYGTVKRPDDEKVRRFEADFRALKTELTFSPTAKRSFEKLTAFVDRIDDPYLAGIVRDQFGDITSGILAAPEGVQLKLQLARMFEGLKTNHETDEIREAREILEVAKANEERPTLYTAGVVHETAVDIFGAEYGRFIDKTEVFFESNADVKPADYDDPENPSMKKTVYYPFADKSAQ</sequence>
<accession>A0ABW0W3A5</accession>